<dbReference type="InterPro" id="IPR050194">
    <property type="entry name" value="Glycosyltransferase_grp1"/>
</dbReference>
<dbReference type="CDD" id="cd03794">
    <property type="entry name" value="GT4_WbuB-like"/>
    <property type="match status" value="1"/>
</dbReference>
<dbReference type="SUPFAM" id="SSF53756">
    <property type="entry name" value="UDP-Glycosyltransferase/glycogen phosphorylase"/>
    <property type="match status" value="1"/>
</dbReference>
<evidence type="ECO:0000313" key="4">
    <source>
        <dbReference type="Proteomes" id="UP001520878"/>
    </source>
</evidence>
<feature type="domain" description="Glycosyltransferase subfamily 4-like N-terminal" evidence="2">
    <location>
        <begin position="36"/>
        <end position="215"/>
    </location>
</feature>
<dbReference type="Gene3D" id="3.40.50.2000">
    <property type="entry name" value="Glycogen Phosphorylase B"/>
    <property type="match status" value="2"/>
</dbReference>
<dbReference type="Proteomes" id="UP001520878">
    <property type="component" value="Unassembled WGS sequence"/>
</dbReference>
<protein>
    <submittedName>
        <fullName evidence="3">Glycosyltransferase family 4 protein</fullName>
    </submittedName>
</protein>
<dbReference type="PANTHER" id="PTHR45947">
    <property type="entry name" value="SULFOQUINOVOSYL TRANSFERASE SQD2"/>
    <property type="match status" value="1"/>
</dbReference>
<evidence type="ECO:0000259" key="2">
    <source>
        <dbReference type="Pfam" id="PF13579"/>
    </source>
</evidence>
<dbReference type="EMBL" id="JAJEWP010000001">
    <property type="protein sequence ID" value="MCC2614825.1"/>
    <property type="molecule type" value="Genomic_DNA"/>
</dbReference>
<proteinExistence type="predicted"/>
<feature type="domain" description="Glycosyl transferase family 1" evidence="1">
    <location>
        <begin position="234"/>
        <end position="396"/>
    </location>
</feature>
<keyword evidence="4" id="KW-1185">Reference proteome</keyword>
<dbReference type="InterPro" id="IPR001296">
    <property type="entry name" value="Glyco_trans_1"/>
</dbReference>
<organism evidence="3 4">
    <name type="scientific">Fluctibacter halophilus</name>
    <dbReference type="NCBI Taxonomy" id="226011"/>
    <lineage>
        <taxon>Bacteria</taxon>
        <taxon>Pseudomonadati</taxon>
        <taxon>Pseudomonadota</taxon>
        <taxon>Gammaproteobacteria</taxon>
        <taxon>Alteromonadales</taxon>
        <taxon>Alteromonadaceae</taxon>
        <taxon>Fluctibacter</taxon>
    </lineage>
</organism>
<comment type="caution">
    <text evidence="3">The sequence shown here is derived from an EMBL/GenBank/DDBJ whole genome shotgun (WGS) entry which is preliminary data.</text>
</comment>
<evidence type="ECO:0000313" key="3">
    <source>
        <dbReference type="EMBL" id="MCC2614825.1"/>
    </source>
</evidence>
<dbReference type="RefSeq" id="WP_229156741.1">
    <property type="nucleotide sequence ID" value="NZ_JAJEWP010000001.1"/>
</dbReference>
<dbReference type="PANTHER" id="PTHR45947:SF3">
    <property type="entry name" value="SULFOQUINOVOSYL TRANSFERASE SQD2"/>
    <property type="match status" value="1"/>
</dbReference>
<name>A0ABS8G2M9_9ALTE</name>
<sequence>MAWLFEWLSDLLLAVHILFLTDNFPPEGNAPASRTFEHCKVWVAQGHEVTVITCAPNFPDGKVYPGYKNNWYKRSVVEGINVVRVKTYMAENKGFLRRILDFMSFMVSGFFAAVWARKVDVVVGTSPQFFTAIAAWAAAKLKRRPFVFEVRDIWPASLVAVGAAKEGSAVIKMFEKIEMFLYGRATLIVAVTNQFKRELVNRGVNGAKIGVVTNGVDLTLYKQREKSQELLASLGLQNKFVVGYIGTHGMAHGLDKVIESAELLEGDSDIHFLLVGGGARVEVLKNSVVEKGLTNVSILGRQPKETMPDYWSLCDVALISLKDSPLFESVIPSKTFECFAMGLPTIVSVPSGEITGIVEEYEAGIIVKPENPNDLSRAILKLRDDAQALETYRSNALKAAKHFDRSALALKMLAQLEQTL</sequence>
<dbReference type="Pfam" id="PF13579">
    <property type="entry name" value="Glyco_trans_4_4"/>
    <property type="match status" value="1"/>
</dbReference>
<dbReference type="Pfam" id="PF00534">
    <property type="entry name" value="Glycos_transf_1"/>
    <property type="match status" value="1"/>
</dbReference>
<gene>
    <name evidence="3" type="ORF">LJ739_01055</name>
</gene>
<accession>A0ABS8G2M9</accession>
<dbReference type="InterPro" id="IPR028098">
    <property type="entry name" value="Glyco_trans_4-like_N"/>
</dbReference>
<evidence type="ECO:0000259" key="1">
    <source>
        <dbReference type="Pfam" id="PF00534"/>
    </source>
</evidence>
<reference evidence="3 4" key="1">
    <citation type="submission" date="2021-10" db="EMBL/GenBank/DDBJ databases">
        <title>Draft genome of Aestuariibacter halophilus JC2043.</title>
        <authorList>
            <person name="Emsley S.A."/>
            <person name="Pfannmuller K.M."/>
            <person name="Ushijima B."/>
            <person name="Saw J.H."/>
            <person name="Videau P."/>
        </authorList>
    </citation>
    <scope>NUCLEOTIDE SEQUENCE [LARGE SCALE GENOMIC DNA]</scope>
    <source>
        <strain evidence="3 4">JC2043</strain>
    </source>
</reference>